<keyword evidence="1" id="KW-1133">Transmembrane helix</keyword>
<feature type="transmembrane region" description="Helical" evidence="1">
    <location>
        <begin position="12"/>
        <end position="35"/>
    </location>
</feature>
<evidence type="ECO:0000256" key="1">
    <source>
        <dbReference type="SAM" id="Phobius"/>
    </source>
</evidence>
<evidence type="ECO:0000313" key="2">
    <source>
        <dbReference type="EMBL" id="EFK97906.1"/>
    </source>
</evidence>
<comment type="caution">
    <text evidence="2">The sequence shown here is derived from an EMBL/GenBank/DDBJ whole genome shotgun (WGS) entry which is preliminary data.</text>
</comment>
<dbReference type="AlphaFoldDB" id="D9PEX0"/>
<sequence length="117" mass="12312">MRPVWGKRAELKSLFFITVILVLAVIGATMSTGNYKFGQEAITGNAVASAVPVDAGFFGLLLALVALIAIVSIGVVALSGKSKPAGQKTGVPELDKVDDEISSLSRRLNQIDHEFGK</sequence>
<accession>D9PEX0</accession>
<proteinExistence type="predicted"/>
<keyword evidence="1" id="KW-0472">Membrane</keyword>
<reference evidence="2" key="2">
    <citation type="journal article" date="2011" name="Microb. Ecol.">
        <title>Taxonomic and Functional Metagenomic Profiling of the Microbial Community in the Anoxic Sediment of a Sub-saline Shallow Lake (Laguna de Carrizo, Central Spain).</title>
        <authorList>
            <person name="Ferrer M."/>
            <person name="Guazzaroni M.E."/>
            <person name="Richter M."/>
            <person name="Garcia-Salamanca A."/>
            <person name="Yarza P."/>
            <person name="Suarez-Suarez A."/>
            <person name="Solano J."/>
            <person name="Alcaide M."/>
            <person name="van Dillewijn P."/>
            <person name="Molina-Henares M.A."/>
            <person name="Lopez-Cortes N."/>
            <person name="Al-Ramahi Y."/>
            <person name="Guerrero C."/>
            <person name="Acosta A."/>
            <person name="de Eugenio L.I."/>
            <person name="Martinez V."/>
            <person name="Marques S."/>
            <person name="Rojo F."/>
            <person name="Santero E."/>
            <person name="Genilloud O."/>
            <person name="Perez-Perez J."/>
            <person name="Rossello-Mora R."/>
            <person name="Ramos J.L."/>
        </authorList>
    </citation>
    <scope>NUCLEOTIDE SEQUENCE</scope>
</reference>
<dbReference type="EMBL" id="ADZX01000003">
    <property type="protein sequence ID" value="EFK97906.1"/>
    <property type="molecule type" value="Genomic_DNA"/>
</dbReference>
<feature type="transmembrane region" description="Helical" evidence="1">
    <location>
        <begin position="55"/>
        <end position="78"/>
    </location>
</feature>
<reference evidence="2" key="1">
    <citation type="submission" date="2010-07" db="EMBL/GenBank/DDBJ databases">
        <authorList>
            <consortium name="CONSOLIDER consortium CSD2007-00005"/>
            <person name="Guazzaroni M.-E."/>
            <person name="Richter M."/>
            <person name="Garcia-Salamanca A."/>
            <person name="Yarza P."/>
            <person name="Ferrer M."/>
        </authorList>
    </citation>
    <scope>NUCLEOTIDE SEQUENCE</scope>
</reference>
<name>D9PEX0_9ZZZZ</name>
<gene>
    <name evidence="2" type="ORF">LDC_0048</name>
</gene>
<keyword evidence="1" id="KW-0812">Transmembrane</keyword>
<organism evidence="2">
    <name type="scientific">sediment metagenome</name>
    <dbReference type="NCBI Taxonomy" id="749907"/>
    <lineage>
        <taxon>unclassified sequences</taxon>
        <taxon>metagenomes</taxon>
        <taxon>ecological metagenomes</taxon>
    </lineage>
</organism>
<protein>
    <submittedName>
        <fullName evidence="2">Uncharacterized protein</fullName>
    </submittedName>
</protein>